<evidence type="ECO:0000313" key="8">
    <source>
        <dbReference type="EMBL" id="OGG35764.1"/>
    </source>
</evidence>
<evidence type="ECO:0000313" key="9">
    <source>
        <dbReference type="Proteomes" id="UP000176186"/>
    </source>
</evidence>
<feature type="transmembrane region" description="Helical" evidence="6">
    <location>
        <begin position="101"/>
        <end position="119"/>
    </location>
</feature>
<feature type="domain" description="EamA" evidence="7">
    <location>
        <begin position="156"/>
        <end position="292"/>
    </location>
</feature>
<dbReference type="Proteomes" id="UP000176186">
    <property type="component" value="Unassembled WGS sequence"/>
</dbReference>
<evidence type="ECO:0000256" key="1">
    <source>
        <dbReference type="ARBA" id="ARBA00004651"/>
    </source>
</evidence>
<keyword evidence="5 6" id="KW-0472">Membrane</keyword>
<dbReference type="AlphaFoldDB" id="A0A1F6BFQ7"/>
<dbReference type="EMBL" id="MFKE01000005">
    <property type="protein sequence ID" value="OGG35764.1"/>
    <property type="molecule type" value="Genomic_DNA"/>
</dbReference>
<feature type="domain" description="EamA" evidence="7">
    <location>
        <begin position="10"/>
        <end position="142"/>
    </location>
</feature>
<dbReference type="SUPFAM" id="SSF103481">
    <property type="entry name" value="Multidrug resistance efflux transporter EmrE"/>
    <property type="match status" value="2"/>
</dbReference>
<feature type="transmembrane region" description="Helical" evidence="6">
    <location>
        <begin position="225"/>
        <end position="242"/>
    </location>
</feature>
<feature type="transmembrane region" description="Helical" evidence="6">
    <location>
        <begin position="70"/>
        <end position="89"/>
    </location>
</feature>
<dbReference type="InterPro" id="IPR037185">
    <property type="entry name" value="EmrE-like"/>
</dbReference>
<name>A0A1F6BFQ7_9BACT</name>
<comment type="subcellular location">
    <subcellularLocation>
        <location evidence="1">Cell membrane</location>
        <topology evidence="1">Multi-pass membrane protein</topology>
    </subcellularLocation>
</comment>
<gene>
    <name evidence="8" type="ORF">A2363_03505</name>
</gene>
<dbReference type="InterPro" id="IPR000620">
    <property type="entry name" value="EamA_dom"/>
</dbReference>
<comment type="caution">
    <text evidence="8">The sequence shown here is derived from an EMBL/GenBank/DDBJ whole genome shotgun (WGS) entry which is preliminary data.</text>
</comment>
<dbReference type="Pfam" id="PF00892">
    <property type="entry name" value="EamA"/>
    <property type="match status" value="2"/>
</dbReference>
<feature type="transmembrane region" description="Helical" evidence="6">
    <location>
        <begin position="157"/>
        <end position="174"/>
    </location>
</feature>
<reference evidence="8 9" key="1">
    <citation type="journal article" date="2016" name="Nat. Commun.">
        <title>Thousands of microbial genomes shed light on interconnected biogeochemical processes in an aquifer system.</title>
        <authorList>
            <person name="Anantharaman K."/>
            <person name="Brown C.T."/>
            <person name="Hug L.A."/>
            <person name="Sharon I."/>
            <person name="Castelle C.J."/>
            <person name="Probst A.J."/>
            <person name="Thomas B.C."/>
            <person name="Singh A."/>
            <person name="Wilkins M.J."/>
            <person name="Karaoz U."/>
            <person name="Brodie E.L."/>
            <person name="Williams K.H."/>
            <person name="Hubbard S.S."/>
            <person name="Banfield J.F."/>
        </authorList>
    </citation>
    <scope>NUCLEOTIDE SEQUENCE [LARGE SCALE GENOMIC DNA]</scope>
</reference>
<evidence type="ECO:0000256" key="4">
    <source>
        <dbReference type="ARBA" id="ARBA00022989"/>
    </source>
</evidence>
<evidence type="ECO:0000256" key="2">
    <source>
        <dbReference type="ARBA" id="ARBA00022475"/>
    </source>
</evidence>
<evidence type="ECO:0000256" key="6">
    <source>
        <dbReference type="SAM" id="Phobius"/>
    </source>
</evidence>
<evidence type="ECO:0000256" key="3">
    <source>
        <dbReference type="ARBA" id="ARBA00022692"/>
    </source>
</evidence>
<dbReference type="GO" id="GO:0005886">
    <property type="term" value="C:plasma membrane"/>
    <property type="evidence" value="ECO:0007669"/>
    <property type="project" value="UniProtKB-SubCell"/>
</dbReference>
<dbReference type="InterPro" id="IPR050638">
    <property type="entry name" value="AA-Vitamin_Transporters"/>
</dbReference>
<dbReference type="PANTHER" id="PTHR32322:SF18">
    <property type="entry name" value="S-ADENOSYLMETHIONINE_S-ADENOSYLHOMOCYSTEINE TRANSPORTER"/>
    <property type="match status" value="1"/>
</dbReference>
<keyword evidence="4 6" id="KW-1133">Transmembrane helix</keyword>
<feature type="transmembrane region" description="Helical" evidence="6">
    <location>
        <begin position="131"/>
        <end position="151"/>
    </location>
</feature>
<keyword evidence="2" id="KW-1003">Cell membrane</keyword>
<feature type="transmembrane region" description="Helical" evidence="6">
    <location>
        <begin position="254"/>
        <end position="272"/>
    </location>
</feature>
<evidence type="ECO:0000259" key="7">
    <source>
        <dbReference type="Pfam" id="PF00892"/>
    </source>
</evidence>
<keyword evidence="3 6" id="KW-0812">Transmembrane</keyword>
<feature type="transmembrane region" description="Helical" evidence="6">
    <location>
        <begin position="41"/>
        <end position="58"/>
    </location>
</feature>
<organism evidence="8 9">
    <name type="scientific">Candidatus Gottesmanbacteria bacterium RIFOXYB1_FULL_47_11</name>
    <dbReference type="NCBI Taxonomy" id="1798401"/>
    <lineage>
        <taxon>Bacteria</taxon>
        <taxon>Candidatus Gottesmaniibacteriota</taxon>
    </lineage>
</organism>
<sequence>MKSLTTVQKAFLALIIANVIWGAAAAIFKLSLENIPPFTLAFWRFFLGAMIILAVLRKKVALPLESRRDGVRLFLYGFLGITINIIFFFEGLKLTLSINSPVISSAQPILTMFFALLFLHEAFKLKKFLGMILGTLGIIVIVIEPLLLTGIDGSMLGNLYLVIATVAAVGQTIVGKKIVSKYNPWAFTFWAFLVGAASFLPLAIYEYSKMPQLYTLLDWRGYLGVAYGAIFSSTLGYGLYAWGLSKISATDTAMFAYVDPIVGTVLGAIVLHEPITGPFVLGALLIFGGIFVAEGRIQHYPIRKIILLGQPVHKIPVPVMSGDSAAPAKKLDKKKVLASIFQKN</sequence>
<accession>A0A1F6BFQ7</accession>
<dbReference type="PANTHER" id="PTHR32322">
    <property type="entry name" value="INNER MEMBRANE TRANSPORTER"/>
    <property type="match status" value="1"/>
</dbReference>
<protein>
    <recommendedName>
        <fullName evidence="7">EamA domain-containing protein</fullName>
    </recommendedName>
</protein>
<feature type="transmembrane region" description="Helical" evidence="6">
    <location>
        <begin position="186"/>
        <end position="205"/>
    </location>
</feature>
<dbReference type="STRING" id="1798401.A2363_03505"/>
<proteinExistence type="predicted"/>
<feature type="transmembrane region" description="Helical" evidence="6">
    <location>
        <begin position="278"/>
        <end position="297"/>
    </location>
</feature>
<evidence type="ECO:0000256" key="5">
    <source>
        <dbReference type="ARBA" id="ARBA00023136"/>
    </source>
</evidence>